<dbReference type="InterPro" id="IPR050142">
    <property type="entry name" value="MADS-box/MEF2_TF"/>
</dbReference>
<evidence type="ECO:0000256" key="2">
    <source>
        <dbReference type="ARBA" id="ARBA00023015"/>
    </source>
</evidence>
<dbReference type="PROSITE" id="PS50066">
    <property type="entry name" value="MADS_BOX_2"/>
    <property type="match status" value="1"/>
</dbReference>
<dbReference type="InterPro" id="IPR036879">
    <property type="entry name" value="TF_MADSbox_sf"/>
</dbReference>
<comment type="caution">
    <text evidence="7">The sequence shown here is derived from an EMBL/GenBank/DDBJ whole genome shotgun (WGS) entry which is preliminary data.</text>
</comment>
<evidence type="ECO:0000256" key="3">
    <source>
        <dbReference type="ARBA" id="ARBA00023125"/>
    </source>
</evidence>
<evidence type="ECO:0000313" key="7">
    <source>
        <dbReference type="EMBL" id="KAK5843266.1"/>
    </source>
</evidence>
<dbReference type="PRINTS" id="PR00404">
    <property type="entry name" value="MADSDOMAIN"/>
</dbReference>
<dbReference type="SUPFAM" id="SSF55455">
    <property type="entry name" value="SRF-like"/>
    <property type="match status" value="1"/>
</dbReference>
<dbReference type="CDD" id="cd00120">
    <property type="entry name" value="MADS"/>
    <property type="match status" value="1"/>
</dbReference>
<evidence type="ECO:0000256" key="5">
    <source>
        <dbReference type="ARBA" id="ARBA00023242"/>
    </source>
</evidence>
<keyword evidence="5" id="KW-0539">Nucleus</keyword>
<dbReference type="PANTHER" id="PTHR48019">
    <property type="entry name" value="SERUM RESPONSE FACTOR HOMOLOG"/>
    <property type="match status" value="1"/>
</dbReference>
<evidence type="ECO:0000259" key="6">
    <source>
        <dbReference type="PROSITE" id="PS50066"/>
    </source>
</evidence>
<organism evidence="7 8">
    <name type="scientific">Gossypium arboreum</name>
    <name type="common">Tree cotton</name>
    <name type="synonym">Gossypium nanking</name>
    <dbReference type="NCBI Taxonomy" id="29729"/>
    <lineage>
        <taxon>Eukaryota</taxon>
        <taxon>Viridiplantae</taxon>
        <taxon>Streptophyta</taxon>
        <taxon>Embryophyta</taxon>
        <taxon>Tracheophyta</taxon>
        <taxon>Spermatophyta</taxon>
        <taxon>Magnoliopsida</taxon>
        <taxon>eudicotyledons</taxon>
        <taxon>Gunneridae</taxon>
        <taxon>Pentapetalae</taxon>
        <taxon>rosids</taxon>
        <taxon>malvids</taxon>
        <taxon>Malvales</taxon>
        <taxon>Malvaceae</taxon>
        <taxon>Malvoideae</taxon>
        <taxon>Gossypium</taxon>
    </lineage>
</organism>
<keyword evidence="3" id="KW-0238">DNA-binding</keyword>
<protein>
    <recommendedName>
        <fullName evidence="6">MADS-box domain-containing protein</fullName>
    </recommendedName>
</protein>
<dbReference type="InterPro" id="IPR002100">
    <property type="entry name" value="TF_MADSbox"/>
</dbReference>
<sequence length="95" mass="11134">MRILEMGRGKLIIKFIMKDKVRILTYEKRKKGLIKKAQEFSILCGVETCVILYAPKSEETPAELEIWPPDHAKVMHACHRQIQREAIVRTQKEML</sequence>
<keyword evidence="4" id="KW-0804">Transcription</keyword>
<comment type="subcellular location">
    <subcellularLocation>
        <location evidence="1">Nucleus</location>
    </subcellularLocation>
</comment>
<dbReference type="Pfam" id="PF00319">
    <property type="entry name" value="SRF-TF"/>
    <property type="match status" value="1"/>
</dbReference>
<evidence type="ECO:0000256" key="4">
    <source>
        <dbReference type="ARBA" id="ARBA00023163"/>
    </source>
</evidence>
<proteinExistence type="predicted"/>
<reference evidence="7 8" key="1">
    <citation type="submission" date="2023-03" db="EMBL/GenBank/DDBJ databases">
        <title>WGS of Gossypium arboreum.</title>
        <authorList>
            <person name="Yu D."/>
        </authorList>
    </citation>
    <scope>NUCLEOTIDE SEQUENCE [LARGE SCALE GENOMIC DNA]</scope>
    <source>
        <tissue evidence="7">Leaf</tissue>
    </source>
</reference>
<accession>A0ABR0QVA8</accession>
<evidence type="ECO:0000256" key="1">
    <source>
        <dbReference type="ARBA" id="ARBA00004123"/>
    </source>
</evidence>
<name>A0ABR0QVA8_GOSAR</name>
<feature type="domain" description="MADS-box" evidence="6">
    <location>
        <begin position="6"/>
        <end position="58"/>
    </location>
</feature>
<keyword evidence="8" id="KW-1185">Reference proteome</keyword>
<gene>
    <name evidence="7" type="ORF">PVK06_005718</name>
</gene>
<dbReference type="EMBL" id="JARKNE010000002">
    <property type="protein sequence ID" value="KAK5843266.1"/>
    <property type="molecule type" value="Genomic_DNA"/>
</dbReference>
<dbReference type="Gene3D" id="3.40.1810.10">
    <property type="entry name" value="Transcription factor, MADS-box"/>
    <property type="match status" value="1"/>
</dbReference>
<evidence type="ECO:0000313" key="8">
    <source>
        <dbReference type="Proteomes" id="UP001358586"/>
    </source>
</evidence>
<dbReference type="SMART" id="SM00432">
    <property type="entry name" value="MADS"/>
    <property type="match status" value="1"/>
</dbReference>
<keyword evidence="2" id="KW-0805">Transcription regulation</keyword>
<dbReference type="Proteomes" id="UP001358586">
    <property type="component" value="Chromosome 2"/>
</dbReference>